<dbReference type="AlphaFoldDB" id="A0A1G7H4N8"/>
<protein>
    <submittedName>
        <fullName evidence="2">Uncharacterized protein</fullName>
    </submittedName>
</protein>
<proteinExistence type="predicted"/>
<feature type="transmembrane region" description="Helical" evidence="1">
    <location>
        <begin position="6"/>
        <end position="26"/>
    </location>
</feature>
<keyword evidence="1" id="KW-0812">Transmembrane</keyword>
<keyword evidence="1" id="KW-1133">Transmembrane helix</keyword>
<organism evidence="2 3">
    <name type="scientific">Terriglobus roseus</name>
    <dbReference type="NCBI Taxonomy" id="392734"/>
    <lineage>
        <taxon>Bacteria</taxon>
        <taxon>Pseudomonadati</taxon>
        <taxon>Acidobacteriota</taxon>
        <taxon>Terriglobia</taxon>
        <taxon>Terriglobales</taxon>
        <taxon>Acidobacteriaceae</taxon>
        <taxon>Terriglobus</taxon>
    </lineage>
</organism>
<dbReference type="Proteomes" id="UP000182427">
    <property type="component" value="Chromosome I"/>
</dbReference>
<gene>
    <name evidence="2" type="ORF">SAMN05444167_0913</name>
</gene>
<evidence type="ECO:0000313" key="3">
    <source>
        <dbReference type="Proteomes" id="UP000182427"/>
    </source>
</evidence>
<name>A0A1G7H4N8_9BACT</name>
<keyword evidence="3" id="KW-1185">Reference proteome</keyword>
<evidence type="ECO:0000313" key="2">
    <source>
        <dbReference type="EMBL" id="SDE95417.1"/>
    </source>
</evidence>
<dbReference type="EMBL" id="LT629690">
    <property type="protein sequence ID" value="SDE95417.1"/>
    <property type="molecule type" value="Genomic_DNA"/>
</dbReference>
<reference evidence="2 3" key="1">
    <citation type="submission" date="2016-10" db="EMBL/GenBank/DDBJ databases">
        <authorList>
            <person name="de Groot N.N."/>
        </authorList>
    </citation>
    <scope>NUCLEOTIDE SEQUENCE [LARGE SCALE GENOMIC DNA]</scope>
    <source>
        <strain evidence="2 3">GAS232</strain>
    </source>
</reference>
<sequence length="58" mass="6753">MLRLLDSVILIAWYGFVLCGSIMALVRMSRGQVHHGGQAAGLPERWRRWMLDERIEEK</sequence>
<evidence type="ECO:0000256" key="1">
    <source>
        <dbReference type="SAM" id="Phobius"/>
    </source>
</evidence>
<keyword evidence="1" id="KW-0472">Membrane</keyword>
<accession>A0A1G7H4N8</accession>